<dbReference type="GO" id="GO:0005886">
    <property type="term" value="C:plasma membrane"/>
    <property type="evidence" value="ECO:0007669"/>
    <property type="project" value="UniProtKB-SubCell"/>
</dbReference>
<dbReference type="EMBL" id="MSFI01000010">
    <property type="protein sequence ID" value="OMP67354.1"/>
    <property type="molecule type" value="Genomic_DNA"/>
</dbReference>
<name>A0A1V2A956_9BACI</name>
<dbReference type="InterPro" id="IPR003370">
    <property type="entry name" value="Chromate_transpt"/>
</dbReference>
<evidence type="ECO:0000313" key="9">
    <source>
        <dbReference type="Proteomes" id="UP000188613"/>
    </source>
</evidence>
<protein>
    <submittedName>
        <fullName evidence="8">Chromate transporter</fullName>
    </submittedName>
</protein>
<keyword evidence="9" id="KW-1185">Reference proteome</keyword>
<dbReference type="GO" id="GO:0015109">
    <property type="term" value="F:chromate transmembrane transporter activity"/>
    <property type="evidence" value="ECO:0007669"/>
    <property type="project" value="InterPro"/>
</dbReference>
<dbReference type="AlphaFoldDB" id="A0A1V2A956"/>
<feature type="transmembrane region" description="Helical" evidence="7">
    <location>
        <begin position="137"/>
        <end position="153"/>
    </location>
</feature>
<keyword evidence="5 7" id="KW-1133">Transmembrane helix</keyword>
<keyword evidence="4 7" id="KW-0812">Transmembrane</keyword>
<evidence type="ECO:0000256" key="7">
    <source>
        <dbReference type="SAM" id="Phobius"/>
    </source>
</evidence>
<comment type="similarity">
    <text evidence="2">Belongs to the chromate ion transporter (CHR) (TC 2.A.51) family.</text>
</comment>
<feature type="transmembrane region" description="Helical" evidence="7">
    <location>
        <begin position="105"/>
        <end position="125"/>
    </location>
</feature>
<evidence type="ECO:0000256" key="6">
    <source>
        <dbReference type="ARBA" id="ARBA00023136"/>
    </source>
</evidence>
<accession>A0A1V2A956</accession>
<keyword evidence="3" id="KW-1003">Cell membrane</keyword>
<comment type="caution">
    <text evidence="8">The sequence shown here is derived from an EMBL/GenBank/DDBJ whole genome shotgun (WGS) entry which is preliminary data.</text>
</comment>
<dbReference type="RefSeq" id="WP_076764923.1">
    <property type="nucleotide sequence ID" value="NZ_MSFI01000010.1"/>
</dbReference>
<evidence type="ECO:0000256" key="2">
    <source>
        <dbReference type="ARBA" id="ARBA00005262"/>
    </source>
</evidence>
<feature type="transmembrane region" description="Helical" evidence="7">
    <location>
        <begin position="79"/>
        <end position="99"/>
    </location>
</feature>
<dbReference type="PANTHER" id="PTHR43663:SF1">
    <property type="entry name" value="CHROMATE TRANSPORTER"/>
    <property type="match status" value="1"/>
</dbReference>
<dbReference type="OrthoDB" id="9027281at2"/>
<dbReference type="STRING" id="1714355.BTO28_07495"/>
<evidence type="ECO:0000256" key="4">
    <source>
        <dbReference type="ARBA" id="ARBA00022692"/>
    </source>
</evidence>
<evidence type="ECO:0000313" key="8">
    <source>
        <dbReference type="EMBL" id="OMP67354.1"/>
    </source>
</evidence>
<dbReference type="Proteomes" id="UP000188613">
    <property type="component" value="Unassembled WGS sequence"/>
</dbReference>
<evidence type="ECO:0000256" key="3">
    <source>
        <dbReference type="ARBA" id="ARBA00022475"/>
    </source>
</evidence>
<dbReference type="InterPro" id="IPR052518">
    <property type="entry name" value="CHR_Transporter"/>
</dbReference>
<gene>
    <name evidence="8" type="ORF">BTO28_07495</name>
</gene>
<comment type="subcellular location">
    <subcellularLocation>
        <location evidence="1">Cell membrane</location>
        <topology evidence="1">Multi-pass membrane protein</topology>
    </subcellularLocation>
</comment>
<reference evidence="8 9" key="1">
    <citation type="submission" date="2016-12" db="EMBL/GenBank/DDBJ databases">
        <title>Domibacillus sp. SAB 38T whole genome sequencing.</title>
        <authorList>
            <person name="Verma A."/>
            <person name="Ojha A.K."/>
            <person name="Krishnamurthi S."/>
        </authorList>
    </citation>
    <scope>NUCLEOTIDE SEQUENCE [LARGE SCALE GENOMIC DNA]</scope>
    <source>
        <strain evidence="8 9">SAB 38</strain>
    </source>
</reference>
<sequence>MKQLDIFIAFFRSSMLGYGGGPTTIPLVQKEVVERFKWMDNEEFGDILAIGNTLPGPINTKMAGYIGYRIGGIPGTINAILATILPTIFLMIILLTTFTTFKDVAWVHGMAKGVLPVVGVMLAVLTKDFLKTSIKGLKWGAVLLHVIIALVLIEFLHIHPAILIASLLLFALLKPVKKGEKDKQKKGRSA</sequence>
<proteinExistence type="inferred from homology"/>
<keyword evidence="6 7" id="KW-0472">Membrane</keyword>
<evidence type="ECO:0000256" key="1">
    <source>
        <dbReference type="ARBA" id="ARBA00004651"/>
    </source>
</evidence>
<organism evidence="8 9">
    <name type="scientific">Domibacillus epiphyticus</name>
    <dbReference type="NCBI Taxonomy" id="1714355"/>
    <lineage>
        <taxon>Bacteria</taxon>
        <taxon>Bacillati</taxon>
        <taxon>Bacillota</taxon>
        <taxon>Bacilli</taxon>
        <taxon>Bacillales</taxon>
        <taxon>Bacillaceae</taxon>
        <taxon>Domibacillus</taxon>
    </lineage>
</organism>
<evidence type="ECO:0000256" key="5">
    <source>
        <dbReference type="ARBA" id="ARBA00022989"/>
    </source>
</evidence>
<dbReference type="Pfam" id="PF02417">
    <property type="entry name" value="Chromate_transp"/>
    <property type="match status" value="1"/>
</dbReference>
<dbReference type="PANTHER" id="PTHR43663">
    <property type="entry name" value="CHROMATE TRANSPORT PROTEIN-RELATED"/>
    <property type="match status" value="1"/>
</dbReference>